<dbReference type="PROSITE" id="PS00600">
    <property type="entry name" value="AA_TRANSFER_CLASS_3"/>
    <property type="match status" value="1"/>
</dbReference>
<evidence type="ECO:0000256" key="9">
    <source>
        <dbReference type="ARBA" id="ARBA00022898"/>
    </source>
</evidence>
<comment type="similarity">
    <text evidence="4 10">Belongs to the class-III pyridoxal-phosphate-dependent aminotransferase family.</text>
</comment>
<dbReference type="AlphaFoldDB" id="A0AA39ZXE9"/>
<dbReference type="GO" id="GO:0030170">
    <property type="term" value="F:pyridoxal phosphate binding"/>
    <property type="evidence" value="ECO:0007669"/>
    <property type="project" value="InterPro"/>
</dbReference>
<dbReference type="InterPro" id="IPR015422">
    <property type="entry name" value="PyrdxlP-dep_Trfase_small"/>
</dbReference>
<dbReference type="Proteomes" id="UP001172102">
    <property type="component" value="Unassembled WGS sequence"/>
</dbReference>
<dbReference type="NCBIfam" id="NF002325">
    <property type="entry name" value="PRK01278.1"/>
    <property type="match status" value="1"/>
</dbReference>
<dbReference type="CDD" id="cd00610">
    <property type="entry name" value="OAT_like"/>
    <property type="match status" value="1"/>
</dbReference>
<keyword evidence="6" id="KW-0032">Aminotransferase</keyword>
<gene>
    <name evidence="11" type="ORF">B0H67DRAFT_499719</name>
</gene>
<keyword evidence="7" id="KW-0028">Amino-acid biosynthesis</keyword>
<dbReference type="Pfam" id="PF00202">
    <property type="entry name" value="Aminotran_3"/>
    <property type="match status" value="1"/>
</dbReference>
<keyword evidence="12" id="KW-1185">Reference proteome</keyword>
<dbReference type="HAMAP" id="MF_01107">
    <property type="entry name" value="ArgD_aminotrans_3"/>
    <property type="match status" value="1"/>
</dbReference>
<dbReference type="Gene3D" id="3.40.640.10">
    <property type="entry name" value="Type I PLP-dependent aspartate aminotransferase-like (Major domain)"/>
    <property type="match status" value="1"/>
</dbReference>
<evidence type="ECO:0000256" key="7">
    <source>
        <dbReference type="ARBA" id="ARBA00022605"/>
    </source>
</evidence>
<evidence type="ECO:0000256" key="10">
    <source>
        <dbReference type="RuleBase" id="RU003560"/>
    </source>
</evidence>
<comment type="cofactor">
    <cofactor evidence="1">
        <name>pyridoxal 5'-phosphate</name>
        <dbReference type="ChEBI" id="CHEBI:597326"/>
    </cofactor>
</comment>
<dbReference type="EC" id="2.6.1.11" evidence="5"/>
<dbReference type="GO" id="GO:0005759">
    <property type="term" value="C:mitochondrial matrix"/>
    <property type="evidence" value="ECO:0007669"/>
    <property type="project" value="TreeGrafter"/>
</dbReference>
<dbReference type="InterPro" id="IPR050103">
    <property type="entry name" value="Class-III_PLP-dep_AT"/>
</dbReference>
<dbReference type="PANTHER" id="PTHR11986">
    <property type="entry name" value="AMINOTRANSFERASE CLASS III"/>
    <property type="match status" value="1"/>
</dbReference>
<proteinExistence type="inferred from homology"/>
<dbReference type="GO" id="GO:0003992">
    <property type="term" value="F:N2-acetyl-L-ornithine:2-oxoglutarate 5-aminotransferase activity"/>
    <property type="evidence" value="ECO:0007669"/>
    <property type="project" value="UniProtKB-EC"/>
</dbReference>
<comment type="pathway">
    <text evidence="3">Amino-acid biosynthesis; L-arginine biosynthesis; N(2)-acetyl-L-ornithine from L-glutamate: step 4/4.</text>
</comment>
<dbReference type="SUPFAM" id="SSF53383">
    <property type="entry name" value="PLP-dependent transferases"/>
    <property type="match status" value="1"/>
</dbReference>
<keyword evidence="8 11" id="KW-0808">Transferase</keyword>
<evidence type="ECO:0000256" key="1">
    <source>
        <dbReference type="ARBA" id="ARBA00001933"/>
    </source>
</evidence>
<dbReference type="InterPro" id="IPR005814">
    <property type="entry name" value="Aminotrans_3"/>
</dbReference>
<dbReference type="InterPro" id="IPR004636">
    <property type="entry name" value="AcOrn/SuccOrn_fam"/>
</dbReference>
<protein>
    <recommendedName>
        <fullName evidence="5">acetylornithine transaminase</fullName>
        <ecNumber evidence="5">2.6.1.11</ecNumber>
    </recommendedName>
</protein>
<dbReference type="PANTHER" id="PTHR11986:SF79">
    <property type="entry name" value="ACETYLORNITHINE AMINOTRANSFERASE, MITOCHONDRIAL"/>
    <property type="match status" value="1"/>
</dbReference>
<evidence type="ECO:0000256" key="8">
    <source>
        <dbReference type="ARBA" id="ARBA00022679"/>
    </source>
</evidence>
<dbReference type="GO" id="GO:0006526">
    <property type="term" value="P:L-arginine biosynthetic process"/>
    <property type="evidence" value="ECO:0007669"/>
    <property type="project" value="UniProtKB-ARBA"/>
</dbReference>
<dbReference type="InterPro" id="IPR015424">
    <property type="entry name" value="PyrdxlP-dep_Trfase"/>
</dbReference>
<dbReference type="NCBIfam" id="TIGR00707">
    <property type="entry name" value="argD"/>
    <property type="match status" value="1"/>
</dbReference>
<evidence type="ECO:0000256" key="2">
    <source>
        <dbReference type="ARBA" id="ARBA00004173"/>
    </source>
</evidence>
<dbReference type="InterPro" id="IPR015421">
    <property type="entry name" value="PyrdxlP-dep_Trfase_major"/>
</dbReference>
<evidence type="ECO:0000256" key="5">
    <source>
        <dbReference type="ARBA" id="ARBA00012919"/>
    </source>
</evidence>
<evidence type="ECO:0000313" key="11">
    <source>
        <dbReference type="EMBL" id="KAK0705422.1"/>
    </source>
</evidence>
<evidence type="ECO:0000256" key="6">
    <source>
        <dbReference type="ARBA" id="ARBA00022576"/>
    </source>
</evidence>
<evidence type="ECO:0000256" key="3">
    <source>
        <dbReference type="ARBA" id="ARBA00005024"/>
    </source>
</evidence>
<evidence type="ECO:0000256" key="4">
    <source>
        <dbReference type="ARBA" id="ARBA00008954"/>
    </source>
</evidence>
<evidence type="ECO:0000313" key="12">
    <source>
        <dbReference type="Proteomes" id="UP001172102"/>
    </source>
</evidence>
<dbReference type="PIRSF" id="PIRSF000521">
    <property type="entry name" value="Transaminase_4ab_Lys_Orn"/>
    <property type="match status" value="1"/>
</dbReference>
<sequence>MAFRASLRLAAKPNRARFFSQAAAVPTSTIAGEARNAVQIKRDAALSNPDPAADSASAALVREHAPFMVATYSRPPPVFVKGEGSYLWDIDNRKYLDFTAGIAVNSLGHCDPEFSKLIAQQAKTLVHASNLYYNPWTGALSKLLVEKTLESGGMHDAAAVFICNSGSEANEAGIKFARKVGKVLDPSGAKHEIVSFRNAFHGRTMGSLSATPNPKYQAPFAPMVPGFRVGTYNDIEAIPSLVTENTCSVIVEPIQGEGGVQVATDEFLLALAKRCREVGALLHYDEIQCGMSRTGDGLWAHSRLPAAAHPDILTTAKALGNGFPIGATIVNHNVAEKIKVGDHGTTFGGNPLACRLAHYIVSRLADDGLQKEVAAKGEVFRKGFEGLRERYPELIQEVRGRGLILGVQLTEDPSSIVSAARERGLLVITAGTNTLRFVPSLTVTDAEIAEGLAILEEAIKATRA</sequence>
<reference evidence="11" key="1">
    <citation type="submission" date="2023-06" db="EMBL/GenBank/DDBJ databases">
        <title>Genome-scale phylogeny and comparative genomics of the fungal order Sordariales.</title>
        <authorList>
            <consortium name="Lawrence Berkeley National Laboratory"/>
            <person name="Hensen N."/>
            <person name="Bonometti L."/>
            <person name="Westerberg I."/>
            <person name="Brannstrom I.O."/>
            <person name="Guillou S."/>
            <person name="Cros-Aarteil S."/>
            <person name="Calhoun S."/>
            <person name="Haridas S."/>
            <person name="Kuo A."/>
            <person name="Mondo S."/>
            <person name="Pangilinan J."/>
            <person name="Riley R."/>
            <person name="Labutti K."/>
            <person name="Andreopoulos B."/>
            <person name="Lipzen A."/>
            <person name="Chen C."/>
            <person name="Yanf M."/>
            <person name="Daum C."/>
            <person name="Ng V."/>
            <person name="Clum A."/>
            <person name="Steindorff A."/>
            <person name="Ohm R."/>
            <person name="Martin F."/>
            <person name="Silar P."/>
            <person name="Natvig D."/>
            <person name="Lalanne C."/>
            <person name="Gautier V."/>
            <person name="Ament-Velasquez S.L."/>
            <person name="Kruys A."/>
            <person name="Hutchinson M.I."/>
            <person name="Powell A.J."/>
            <person name="Barry K."/>
            <person name="Miller A.N."/>
            <person name="Grigoriev I.V."/>
            <person name="Debuchy R."/>
            <person name="Gladieux P."/>
            <person name="Thoren M.H."/>
            <person name="Johannesson H."/>
        </authorList>
    </citation>
    <scope>NUCLEOTIDE SEQUENCE</scope>
    <source>
        <strain evidence="11">SMH4607-1</strain>
    </source>
</reference>
<keyword evidence="9 10" id="KW-0663">Pyridoxal phosphate</keyword>
<dbReference type="EMBL" id="JAUKUA010000007">
    <property type="protein sequence ID" value="KAK0705422.1"/>
    <property type="molecule type" value="Genomic_DNA"/>
</dbReference>
<comment type="subcellular location">
    <subcellularLocation>
        <location evidence="2">Mitochondrion</location>
    </subcellularLocation>
</comment>
<comment type="caution">
    <text evidence="11">The sequence shown here is derived from an EMBL/GenBank/DDBJ whole genome shotgun (WGS) entry which is preliminary data.</text>
</comment>
<name>A0AA39ZXE9_9PEZI</name>
<dbReference type="FunFam" id="3.40.640.10:FF:000004">
    <property type="entry name" value="Acetylornithine aminotransferase"/>
    <property type="match status" value="1"/>
</dbReference>
<organism evidence="11 12">
    <name type="scientific">Lasiosphaeris hirsuta</name>
    <dbReference type="NCBI Taxonomy" id="260670"/>
    <lineage>
        <taxon>Eukaryota</taxon>
        <taxon>Fungi</taxon>
        <taxon>Dikarya</taxon>
        <taxon>Ascomycota</taxon>
        <taxon>Pezizomycotina</taxon>
        <taxon>Sordariomycetes</taxon>
        <taxon>Sordariomycetidae</taxon>
        <taxon>Sordariales</taxon>
        <taxon>Lasiosphaeriaceae</taxon>
        <taxon>Lasiosphaeris</taxon>
    </lineage>
</organism>
<dbReference type="InterPro" id="IPR049704">
    <property type="entry name" value="Aminotrans_3_PPA_site"/>
</dbReference>
<accession>A0AA39ZXE9</accession>
<dbReference type="Gene3D" id="3.90.1150.10">
    <property type="entry name" value="Aspartate Aminotransferase, domain 1"/>
    <property type="match status" value="1"/>
</dbReference>
<dbReference type="GO" id="GO:0042802">
    <property type="term" value="F:identical protein binding"/>
    <property type="evidence" value="ECO:0007669"/>
    <property type="project" value="TreeGrafter"/>
</dbReference>